<dbReference type="RefSeq" id="WP_013390406.1">
    <property type="nucleotide sequence ID" value="NC_014639.1"/>
</dbReference>
<organism evidence="2 3">
    <name type="scientific">Bacillus atrophaeus (strain 1942)</name>
    <dbReference type="NCBI Taxonomy" id="720555"/>
    <lineage>
        <taxon>Bacteria</taxon>
        <taxon>Bacillati</taxon>
        <taxon>Bacillota</taxon>
        <taxon>Bacilli</taxon>
        <taxon>Bacillales</taxon>
        <taxon>Bacillaceae</taxon>
        <taxon>Bacillus</taxon>
    </lineage>
</organism>
<evidence type="ECO:0000313" key="3">
    <source>
        <dbReference type="Proteomes" id="UP000006867"/>
    </source>
</evidence>
<evidence type="ECO:0008006" key="4">
    <source>
        <dbReference type="Google" id="ProtNLM"/>
    </source>
</evidence>
<dbReference type="Pfam" id="PF10067">
    <property type="entry name" value="DUF2306"/>
    <property type="match status" value="1"/>
</dbReference>
<feature type="transmembrane region" description="Helical" evidence="1">
    <location>
        <begin position="104"/>
        <end position="126"/>
    </location>
</feature>
<feature type="transmembrane region" description="Helical" evidence="1">
    <location>
        <begin position="175"/>
        <end position="195"/>
    </location>
</feature>
<dbReference type="SUPFAM" id="SSF81324">
    <property type="entry name" value="Voltage-gated potassium channels"/>
    <property type="match status" value="1"/>
</dbReference>
<gene>
    <name evidence="2" type="ordered locus">BATR1942_00345</name>
</gene>
<keyword evidence="1" id="KW-1133">Transmembrane helix</keyword>
<dbReference type="EMBL" id="CP002207">
    <property type="protein sequence ID" value="ADP31029.1"/>
    <property type="molecule type" value="Genomic_DNA"/>
</dbReference>
<sequence>MLIFIVIYISYTLLENLVTDSQSADFLSHKTVPRDSFNLPFWLNVMYVHVIFACFAMLTGAINFSGKIVTRNRKFHRLNGYFYFISVLIVTLSSGYMAPHSTGGRIVSIAFNMVNIIWPSMTIIAIYQVRRKQFNKHRKWMIRSYLFCFTNLFIHMITFMCTNGLGFIYEISYTIGVYGAITLNVVIAECIIRIFKKRLNTL</sequence>
<keyword evidence="3" id="KW-1185">Reference proteome</keyword>
<accession>A0ABN3Z6Z8</accession>
<name>A0ABN3Z6Z8_BACA1</name>
<keyword evidence="1" id="KW-0472">Membrane</keyword>
<feature type="transmembrane region" description="Helical" evidence="1">
    <location>
        <begin position="78"/>
        <end position="98"/>
    </location>
</feature>
<keyword evidence="1" id="KW-0812">Transmembrane</keyword>
<feature type="transmembrane region" description="Helical" evidence="1">
    <location>
        <begin position="146"/>
        <end position="169"/>
    </location>
</feature>
<proteinExistence type="predicted"/>
<dbReference type="Gene3D" id="1.10.287.70">
    <property type="match status" value="1"/>
</dbReference>
<evidence type="ECO:0000256" key="1">
    <source>
        <dbReference type="SAM" id="Phobius"/>
    </source>
</evidence>
<feature type="transmembrane region" description="Helical" evidence="1">
    <location>
        <begin position="47"/>
        <end position="66"/>
    </location>
</feature>
<dbReference type="Proteomes" id="UP000006867">
    <property type="component" value="Chromosome"/>
</dbReference>
<evidence type="ECO:0000313" key="2">
    <source>
        <dbReference type="EMBL" id="ADP31029.1"/>
    </source>
</evidence>
<protein>
    <recommendedName>
        <fullName evidence="4">DUF2306 domain-containing protein</fullName>
    </recommendedName>
</protein>
<reference evidence="2 3" key="1">
    <citation type="journal article" date="2011" name="Front. Microbiol.">
        <title>Genomic signatures of strain selection and enhancement in Bacillus atrophaeus var. globigii, a historical biowarfare simulant.</title>
        <authorList>
            <person name="Gibbons H.S."/>
            <person name="Broomall S.M."/>
            <person name="McNew L.A."/>
            <person name="Daligault H."/>
            <person name="Chapman C."/>
            <person name="Bruce D."/>
            <person name="Karavis M."/>
            <person name="Krepps M."/>
            <person name="McGregor P.A."/>
            <person name="Hong C."/>
            <person name="Park K.H."/>
            <person name="Akmal A."/>
            <person name="Feldman A."/>
            <person name="Lin J.S."/>
            <person name="Chang W.E."/>
            <person name="Higgs B.W."/>
            <person name="Demirev P."/>
            <person name="Lindquist J."/>
            <person name="Liem A."/>
            <person name="Fochler E."/>
            <person name="Read T.D."/>
            <person name="Tapia R."/>
            <person name="Johnson S."/>
            <person name="Bishop-Lilly K.A."/>
            <person name="Detter C."/>
            <person name="Han C."/>
            <person name="Sozhamannan S."/>
            <person name="Rosenzweig C.N."/>
            <person name="Skowronski E.W."/>
        </authorList>
    </citation>
    <scope>NUCLEOTIDE SEQUENCE [LARGE SCALE GENOMIC DNA]</scope>
    <source>
        <strain evidence="2 3">1942</strain>
    </source>
</reference>
<dbReference type="InterPro" id="IPR018750">
    <property type="entry name" value="DUF2306_membrane"/>
</dbReference>